<evidence type="ECO:0000256" key="1">
    <source>
        <dbReference type="SAM" id="MobiDB-lite"/>
    </source>
</evidence>
<evidence type="ECO:0000313" key="4">
    <source>
        <dbReference type="Proteomes" id="UP000664132"/>
    </source>
</evidence>
<dbReference type="PANTHER" id="PTHR32440:SF11">
    <property type="entry name" value="METALLOPHOSPHOESTERASE DOMAIN-CONTAINING PROTEIN"/>
    <property type="match status" value="1"/>
</dbReference>
<gene>
    <name evidence="3" type="ORF">IFR04_011904</name>
</gene>
<reference evidence="3" key="1">
    <citation type="submission" date="2021-02" db="EMBL/GenBank/DDBJ databases">
        <title>Genome sequence Cadophora malorum strain M34.</title>
        <authorList>
            <person name="Stefanovic E."/>
            <person name="Vu D."/>
            <person name="Scully C."/>
            <person name="Dijksterhuis J."/>
            <person name="Roader J."/>
            <person name="Houbraken J."/>
        </authorList>
    </citation>
    <scope>NUCLEOTIDE SEQUENCE</scope>
    <source>
        <strain evidence="3">M34</strain>
    </source>
</reference>
<proteinExistence type="predicted"/>
<comment type="caution">
    <text evidence="3">The sequence shown here is derived from an EMBL/GenBank/DDBJ whole genome shotgun (WGS) entry which is preliminary data.</text>
</comment>
<name>A0A8H7T8P1_9HELO</name>
<dbReference type="PANTHER" id="PTHR32440">
    <property type="entry name" value="PHOSPHATASE DCR2-RELATED-RELATED"/>
    <property type="match status" value="1"/>
</dbReference>
<accession>A0A8H7T8P1</accession>
<organism evidence="3 4">
    <name type="scientific">Cadophora malorum</name>
    <dbReference type="NCBI Taxonomy" id="108018"/>
    <lineage>
        <taxon>Eukaryota</taxon>
        <taxon>Fungi</taxon>
        <taxon>Dikarya</taxon>
        <taxon>Ascomycota</taxon>
        <taxon>Pezizomycotina</taxon>
        <taxon>Leotiomycetes</taxon>
        <taxon>Helotiales</taxon>
        <taxon>Ploettnerulaceae</taxon>
        <taxon>Cadophora</taxon>
    </lineage>
</organism>
<feature type="region of interest" description="Disordered" evidence="1">
    <location>
        <begin position="176"/>
        <end position="196"/>
    </location>
</feature>
<feature type="domain" description="Calcineurin-like phosphoesterase" evidence="2">
    <location>
        <begin position="38"/>
        <end position="144"/>
    </location>
</feature>
<keyword evidence="4" id="KW-1185">Reference proteome</keyword>
<dbReference type="GO" id="GO:0016788">
    <property type="term" value="F:hydrolase activity, acting on ester bonds"/>
    <property type="evidence" value="ECO:0007669"/>
    <property type="project" value="TreeGrafter"/>
</dbReference>
<protein>
    <recommendedName>
        <fullName evidence="2">Calcineurin-like phosphoesterase domain-containing protein</fullName>
    </recommendedName>
</protein>
<dbReference type="InterPro" id="IPR029052">
    <property type="entry name" value="Metallo-depent_PP-like"/>
</dbReference>
<dbReference type="SUPFAM" id="SSF56300">
    <property type="entry name" value="Metallo-dependent phosphatases"/>
    <property type="match status" value="1"/>
</dbReference>
<dbReference type="GO" id="GO:0005737">
    <property type="term" value="C:cytoplasm"/>
    <property type="evidence" value="ECO:0007669"/>
    <property type="project" value="TreeGrafter"/>
</dbReference>
<evidence type="ECO:0000313" key="3">
    <source>
        <dbReference type="EMBL" id="KAG4414976.1"/>
    </source>
</evidence>
<dbReference type="Proteomes" id="UP000664132">
    <property type="component" value="Unassembled WGS sequence"/>
</dbReference>
<dbReference type="AlphaFoldDB" id="A0A8H7T8P1"/>
<dbReference type="Pfam" id="PF00149">
    <property type="entry name" value="Metallophos"/>
    <property type="match status" value="1"/>
</dbReference>
<dbReference type="EMBL" id="JAFJYH010000241">
    <property type="protein sequence ID" value="KAG4414976.1"/>
    <property type="molecule type" value="Genomic_DNA"/>
</dbReference>
<dbReference type="Gene3D" id="3.60.21.10">
    <property type="match status" value="1"/>
</dbReference>
<dbReference type="InterPro" id="IPR004843">
    <property type="entry name" value="Calcineurin-like_PHP"/>
</dbReference>
<sequence length="196" mass="21901">MYLPNLLSRWLTATSLISTPSKQAYQPLLRVDENNEFQITIFSDLHYGEEENGWGIDQDVSSTKVMHAILDYEVSDLVVLNGDLITGENTFLTNSTAYLDVVVAPLVQRNLSWASTYGNHDSQFNLSRTALFAQENKYSLSYTQSSPKGVAGVTNYYLPIYILKVVHHSKLRQIQSRSQIGSTPPSSHGSDLNLTP</sequence>
<dbReference type="OrthoDB" id="783096at2759"/>
<evidence type="ECO:0000259" key="2">
    <source>
        <dbReference type="Pfam" id="PF00149"/>
    </source>
</evidence>